<evidence type="ECO:0000256" key="4">
    <source>
        <dbReference type="ARBA" id="ARBA00022525"/>
    </source>
</evidence>
<keyword evidence="8 13" id="KW-0186">Copper</keyword>
<dbReference type="Proteomes" id="UP000887566">
    <property type="component" value="Unplaced"/>
</dbReference>
<dbReference type="WBParaSite" id="PSAMB.scaffold982size37682.g10275.t1">
    <property type="protein sequence ID" value="PSAMB.scaffold982size37682.g10275.t1"/>
    <property type="gene ID" value="PSAMB.scaffold982size37682.g10275"/>
</dbReference>
<keyword evidence="11" id="KW-0325">Glycoprotein</keyword>
<comment type="subcellular location">
    <subcellularLocation>
        <location evidence="1">Secreted</location>
    </subcellularLocation>
</comment>
<evidence type="ECO:0000256" key="5">
    <source>
        <dbReference type="ARBA" id="ARBA00022723"/>
    </source>
</evidence>
<evidence type="ECO:0000256" key="3">
    <source>
        <dbReference type="ARBA" id="ARBA00012689"/>
    </source>
</evidence>
<feature type="signal peptide" evidence="15">
    <location>
        <begin position="1"/>
        <end position="17"/>
    </location>
</feature>
<feature type="binding site" evidence="13">
    <location>
        <position position="66"/>
    </location>
    <ligand>
        <name>Cu(2+)</name>
        <dbReference type="ChEBI" id="CHEBI:29036"/>
        <label>1</label>
        <note>catalytic</note>
    </ligand>
</feature>
<name>A0A914XNU2_9BILA</name>
<feature type="disulfide bond" evidence="14">
    <location>
        <begin position="40"/>
        <end position="88"/>
    </location>
</feature>
<organism evidence="18 19">
    <name type="scientific">Plectus sambesii</name>
    <dbReference type="NCBI Taxonomy" id="2011161"/>
    <lineage>
        <taxon>Eukaryota</taxon>
        <taxon>Metazoa</taxon>
        <taxon>Ecdysozoa</taxon>
        <taxon>Nematoda</taxon>
        <taxon>Chromadorea</taxon>
        <taxon>Plectida</taxon>
        <taxon>Plectina</taxon>
        <taxon>Plectoidea</taxon>
        <taxon>Plectidae</taxon>
        <taxon>Plectus</taxon>
    </lineage>
</organism>
<feature type="domain" description="Copper type II ascorbate-dependent monooxygenase C-terminal" evidence="17">
    <location>
        <begin position="171"/>
        <end position="318"/>
    </location>
</feature>
<comment type="cofactor">
    <cofactor evidence="13">
        <name>Cu(2+)</name>
        <dbReference type="ChEBI" id="CHEBI:29036"/>
    </cofactor>
    <text evidence="13">Binds 2 Cu(2+) ions per subunit.</text>
</comment>
<feature type="binding site" evidence="13">
    <location>
        <position position="288"/>
    </location>
    <ligand>
        <name>Cu(2+)</name>
        <dbReference type="ChEBI" id="CHEBI:29036"/>
        <label>1</label>
        <note>catalytic</note>
    </ligand>
</feature>
<keyword evidence="6 15" id="KW-0732">Signal</keyword>
<feature type="disulfide bond" evidence="14">
    <location>
        <begin position="268"/>
        <end position="289"/>
    </location>
</feature>
<keyword evidence="5 13" id="KW-0479">Metal-binding</keyword>
<keyword evidence="4" id="KW-0964">Secreted</keyword>
<feature type="chain" id="PRO_5037755822" description="peptidylglycine monooxygenase" evidence="15">
    <location>
        <begin position="18"/>
        <end position="335"/>
    </location>
</feature>
<dbReference type="FunFam" id="2.60.120.310:FF:000005">
    <property type="entry name" value="Peptidylglycine alpha-hydroxylating monooxygenase"/>
    <property type="match status" value="1"/>
</dbReference>
<accession>A0A914XNU2</accession>
<sequence>MKFVTSVLCLYLAGVYGTPYEKTELRMPGIQSPADDTYLCRAIPLDSAKEHFLVGFEPHASMHTAHHMLLYGCAEPGIPAELDQIWDCGEMSHSDQSEFRAAPTCASGPQIIYAWARDAPSLALPQDVGFKVGGDTNVKYLVLQVHYMHKTTQPDFSGITLESTDQKMAKTAATMLLVTAGGMEPHTKEHFETACVVDEDLEMHPFAFRTHTHKHGKAVSGWKVTESKDGTDKWELLGKMDPMKPQMFYPVEDKDVVLRKGDIIASRCTMENEEDRDVVVGATGKDEMCNFYLMYWVNGDRVLADNTCFSPGPPQYYWGSDAGLNHIPEKQADQV</sequence>
<evidence type="ECO:0000259" key="16">
    <source>
        <dbReference type="Pfam" id="PF01082"/>
    </source>
</evidence>
<evidence type="ECO:0000256" key="8">
    <source>
        <dbReference type="ARBA" id="ARBA00023008"/>
    </source>
</evidence>
<feature type="binding site" evidence="13">
    <location>
        <position position="213"/>
    </location>
    <ligand>
        <name>Cu(2+)</name>
        <dbReference type="ChEBI" id="CHEBI:29036"/>
        <label>1</label>
        <note>catalytic</note>
    </ligand>
</feature>
<keyword evidence="10 14" id="KW-1015">Disulfide bond</keyword>
<evidence type="ECO:0000313" key="19">
    <source>
        <dbReference type="WBParaSite" id="PSAMB.scaffold982size37682.g10275.t1"/>
    </source>
</evidence>
<dbReference type="InterPro" id="IPR000323">
    <property type="entry name" value="Cu2_ascorb_mOase_N"/>
</dbReference>
<dbReference type="Pfam" id="PF03712">
    <property type="entry name" value="Cu2_monoox_C"/>
    <property type="match status" value="1"/>
</dbReference>
<dbReference type="InterPro" id="IPR000720">
    <property type="entry name" value="PHM/PAL"/>
</dbReference>
<dbReference type="PRINTS" id="PR00790">
    <property type="entry name" value="PAMONOXGNASE"/>
</dbReference>
<keyword evidence="7" id="KW-0560">Oxidoreductase</keyword>
<evidence type="ECO:0000256" key="1">
    <source>
        <dbReference type="ARBA" id="ARBA00004613"/>
    </source>
</evidence>
<evidence type="ECO:0000256" key="2">
    <source>
        <dbReference type="ARBA" id="ARBA00010676"/>
    </source>
</evidence>
<evidence type="ECO:0000256" key="13">
    <source>
        <dbReference type="PIRSR" id="PIRSR600720-2"/>
    </source>
</evidence>
<comment type="catalytic activity">
    <reaction evidence="12">
        <text>a [peptide]-C-terminal glycine + 2 L-ascorbate + O2 = a [peptide]-C-terminal (2S)-2-hydroxyglycine + 2 monodehydro-L-ascorbate radical + H2O</text>
        <dbReference type="Rhea" id="RHEA:21452"/>
        <dbReference type="Rhea" id="RHEA-COMP:13486"/>
        <dbReference type="Rhea" id="RHEA-COMP:15321"/>
        <dbReference type="ChEBI" id="CHEBI:15377"/>
        <dbReference type="ChEBI" id="CHEBI:15379"/>
        <dbReference type="ChEBI" id="CHEBI:38290"/>
        <dbReference type="ChEBI" id="CHEBI:59513"/>
        <dbReference type="ChEBI" id="CHEBI:137000"/>
        <dbReference type="ChEBI" id="CHEBI:142768"/>
        <dbReference type="EC" id="1.14.17.3"/>
    </reaction>
</comment>
<dbReference type="Gene3D" id="2.60.120.230">
    <property type="match status" value="1"/>
</dbReference>
<keyword evidence="18" id="KW-1185">Reference proteome</keyword>
<evidence type="ECO:0000256" key="6">
    <source>
        <dbReference type="ARBA" id="ARBA00022729"/>
    </source>
</evidence>
<dbReference type="PANTHER" id="PTHR10680">
    <property type="entry name" value="PEPTIDYL-GLYCINE ALPHA-AMIDATING MONOOXYGENASE"/>
    <property type="match status" value="1"/>
</dbReference>
<reference evidence="19" key="1">
    <citation type="submission" date="2022-11" db="UniProtKB">
        <authorList>
            <consortium name="WormBaseParasite"/>
        </authorList>
    </citation>
    <scope>IDENTIFICATION</scope>
</reference>
<dbReference type="Pfam" id="PF01082">
    <property type="entry name" value="Cu2_monooxygen"/>
    <property type="match status" value="1"/>
</dbReference>
<dbReference type="Gene3D" id="2.60.120.310">
    <property type="entry name" value="Copper type II, ascorbate-dependent monooxygenase, N-terminal domain"/>
    <property type="match status" value="1"/>
</dbReference>
<comment type="similarity">
    <text evidence="2">Belongs to the copper type II ascorbate-dependent monooxygenase family.</text>
</comment>
<evidence type="ECO:0000256" key="15">
    <source>
        <dbReference type="SAM" id="SignalP"/>
    </source>
</evidence>
<evidence type="ECO:0000313" key="18">
    <source>
        <dbReference type="Proteomes" id="UP000887566"/>
    </source>
</evidence>
<proteinExistence type="inferred from homology"/>
<dbReference type="InterPro" id="IPR036939">
    <property type="entry name" value="Cu2_ascorb_mOase_N_sf"/>
</dbReference>
<evidence type="ECO:0000256" key="7">
    <source>
        <dbReference type="ARBA" id="ARBA00023002"/>
    </source>
</evidence>
<dbReference type="GO" id="GO:0005576">
    <property type="term" value="C:extracellular region"/>
    <property type="evidence" value="ECO:0007669"/>
    <property type="project" value="UniProtKB-SubCell"/>
</dbReference>
<dbReference type="InterPro" id="IPR008977">
    <property type="entry name" value="PHM/PNGase_F_dom_sf"/>
</dbReference>
<dbReference type="GO" id="GO:0004504">
    <property type="term" value="F:peptidylglycine monooxygenase activity"/>
    <property type="evidence" value="ECO:0007669"/>
    <property type="project" value="UniProtKB-EC"/>
</dbReference>
<feature type="disulfide bond" evidence="14">
    <location>
        <begin position="73"/>
        <end position="105"/>
    </location>
</feature>
<dbReference type="PANTHER" id="PTHR10680:SF14">
    <property type="entry name" value="PEPTIDYL-GLYCINE ALPHA-AMIDATING MONOOXYGENASE"/>
    <property type="match status" value="1"/>
</dbReference>
<evidence type="ECO:0000256" key="10">
    <source>
        <dbReference type="ARBA" id="ARBA00023157"/>
    </source>
</evidence>
<dbReference type="InterPro" id="IPR014783">
    <property type="entry name" value="Cu2_ascorb_mOase_CS-2"/>
</dbReference>
<dbReference type="AlphaFoldDB" id="A0A914XNU2"/>
<evidence type="ECO:0000256" key="14">
    <source>
        <dbReference type="PIRSR" id="PIRSR600720-3"/>
    </source>
</evidence>
<evidence type="ECO:0000256" key="9">
    <source>
        <dbReference type="ARBA" id="ARBA00023033"/>
    </source>
</evidence>
<feature type="disulfide bond" evidence="14">
    <location>
        <begin position="195"/>
        <end position="308"/>
    </location>
</feature>
<feature type="binding site" evidence="13">
    <location>
        <position position="67"/>
    </location>
    <ligand>
        <name>Cu(2+)</name>
        <dbReference type="ChEBI" id="CHEBI:29036"/>
        <label>1</label>
        <note>catalytic</note>
    </ligand>
</feature>
<protein>
    <recommendedName>
        <fullName evidence="3">peptidylglycine monooxygenase</fullName>
        <ecNumber evidence="3">1.14.17.3</ecNumber>
    </recommendedName>
</protein>
<dbReference type="SUPFAM" id="SSF49742">
    <property type="entry name" value="PHM/PNGase F"/>
    <property type="match status" value="2"/>
</dbReference>
<keyword evidence="9" id="KW-0503">Monooxygenase</keyword>
<dbReference type="InterPro" id="IPR024548">
    <property type="entry name" value="Cu2_monoox_C"/>
</dbReference>
<dbReference type="EC" id="1.14.17.3" evidence="3"/>
<feature type="binding site" evidence="13">
    <location>
        <position position="211"/>
    </location>
    <ligand>
        <name>Cu(2+)</name>
        <dbReference type="ChEBI" id="CHEBI:29036"/>
        <label>1</label>
        <note>catalytic</note>
    </ligand>
</feature>
<dbReference type="GO" id="GO:0005507">
    <property type="term" value="F:copper ion binding"/>
    <property type="evidence" value="ECO:0007669"/>
    <property type="project" value="InterPro"/>
</dbReference>
<dbReference type="GO" id="GO:0016020">
    <property type="term" value="C:membrane"/>
    <property type="evidence" value="ECO:0007669"/>
    <property type="project" value="InterPro"/>
</dbReference>
<dbReference type="GO" id="GO:0006518">
    <property type="term" value="P:peptide metabolic process"/>
    <property type="evidence" value="ECO:0007669"/>
    <property type="project" value="InterPro"/>
</dbReference>
<feature type="domain" description="Copper type II ascorbate-dependent monooxygenase N-terminal" evidence="16">
    <location>
        <begin position="24"/>
        <end position="152"/>
    </location>
</feature>
<evidence type="ECO:0000259" key="17">
    <source>
        <dbReference type="Pfam" id="PF03712"/>
    </source>
</evidence>
<evidence type="ECO:0000256" key="11">
    <source>
        <dbReference type="ARBA" id="ARBA00023180"/>
    </source>
</evidence>
<evidence type="ECO:0000256" key="12">
    <source>
        <dbReference type="ARBA" id="ARBA00048431"/>
    </source>
</evidence>
<feature type="binding site" evidence="13">
    <location>
        <position position="146"/>
    </location>
    <ligand>
        <name>Cu(2+)</name>
        <dbReference type="ChEBI" id="CHEBI:29036"/>
        <label>1</label>
        <note>catalytic</note>
    </ligand>
</feature>
<dbReference type="PROSITE" id="PS00085">
    <property type="entry name" value="CU2_MONOOXYGENASE_2"/>
    <property type="match status" value="1"/>
</dbReference>
<dbReference type="InterPro" id="IPR014784">
    <property type="entry name" value="Cu2_ascorb_mOase-like_C"/>
</dbReference>